<feature type="non-terminal residue" evidence="1">
    <location>
        <position position="1"/>
    </location>
</feature>
<accession>A0AA36J8D2</accession>
<proteinExistence type="predicted"/>
<sequence>MLDTFPYDFFAASGQVFAAEQKLIQEKIRAREATGWRGKRQRFSLAFSGGGIRAAAF</sequence>
<reference evidence="1" key="1">
    <citation type="submission" date="2023-08" db="EMBL/GenBank/DDBJ databases">
        <authorList>
            <person name="Chen Y."/>
            <person name="Shah S."/>
            <person name="Dougan E. K."/>
            <person name="Thang M."/>
            <person name="Chan C."/>
        </authorList>
    </citation>
    <scope>NUCLEOTIDE SEQUENCE</scope>
</reference>
<dbReference type="Proteomes" id="UP001178507">
    <property type="component" value="Unassembled WGS sequence"/>
</dbReference>
<protein>
    <submittedName>
        <fullName evidence="1">Uncharacterized protein</fullName>
    </submittedName>
</protein>
<evidence type="ECO:0000313" key="2">
    <source>
        <dbReference type="Proteomes" id="UP001178507"/>
    </source>
</evidence>
<dbReference type="EMBL" id="CAUJNA010003397">
    <property type="protein sequence ID" value="CAJ1401066.1"/>
    <property type="molecule type" value="Genomic_DNA"/>
</dbReference>
<evidence type="ECO:0000313" key="1">
    <source>
        <dbReference type="EMBL" id="CAJ1401066.1"/>
    </source>
</evidence>
<name>A0AA36J8D2_9DINO</name>
<dbReference type="AlphaFoldDB" id="A0AA36J8D2"/>
<organism evidence="1 2">
    <name type="scientific">Effrenium voratum</name>
    <dbReference type="NCBI Taxonomy" id="2562239"/>
    <lineage>
        <taxon>Eukaryota</taxon>
        <taxon>Sar</taxon>
        <taxon>Alveolata</taxon>
        <taxon>Dinophyceae</taxon>
        <taxon>Suessiales</taxon>
        <taxon>Symbiodiniaceae</taxon>
        <taxon>Effrenium</taxon>
    </lineage>
</organism>
<comment type="caution">
    <text evidence="1">The sequence shown here is derived from an EMBL/GenBank/DDBJ whole genome shotgun (WGS) entry which is preliminary data.</text>
</comment>
<keyword evidence="2" id="KW-1185">Reference proteome</keyword>
<gene>
    <name evidence="1" type="ORF">EVOR1521_LOCUS24280</name>
</gene>